<proteinExistence type="predicted"/>
<sequence length="96" mass="10919">MVLPTFDLGLEDISTLGITRQSSGFVPGGGSDRISRQYGMIQRVPRVYNFESGMITSHLLTNLADRWRNRNTVYLDEGTMQDNVTPAYVNWFFTPQ</sequence>
<dbReference type="OrthoDB" id="1871193at2759"/>
<keyword evidence="2" id="KW-1185">Reference proteome</keyword>
<evidence type="ECO:0000313" key="1">
    <source>
        <dbReference type="EMBL" id="KDP22970.1"/>
    </source>
</evidence>
<dbReference type="Proteomes" id="UP000027138">
    <property type="component" value="Unassembled WGS sequence"/>
</dbReference>
<protein>
    <recommendedName>
        <fullName evidence="3">Aminotransferase-like plant mobile domain-containing protein</fullName>
    </recommendedName>
</protein>
<reference evidence="1 2" key="1">
    <citation type="journal article" date="2014" name="PLoS ONE">
        <title>Global Analysis of Gene Expression Profiles in Physic Nut (Jatropha curcas L.) Seedlings Exposed to Salt Stress.</title>
        <authorList>
            <person name="Zhang L."/>
            <person name="Zhang C."/>
            <person name="Wu P."/>
            <person name="Chen Y."/>
            <person name="Li M."/>
            <person name="Jiang H."/>
            <person name="Wu G."/>
        </authorList>
    </citation>
    <scope>NUCLEOTIDE SEQUENCE [LARGE SCALE GENOMIC DNA]</scope>
    <source>
        <strain evidence="2">cv. GZQX0401</strain>
        <tissue evidence="1">Young leaves</tissue>
    </source>
</reference>
<gene>
    <name evidence="1" type="ORF">JCGZ_01802</name>
</gene>
<accession>A0A067JSI3</accession>
<evidence type="ECO:0000313" key="2">
    <source>
        <dbReference type="Proteomes" id="UP000027138"/>
    </source>
</evidence>
<dbReference type="AlphaFoldDB" id="A0A067JSI3"/>
<organism evidence="1 2">
    <name type="scientific">Jatropha curcas</name>
    <name type="common">Barbados nut</name>
    <dbReference type="NCBI Taxonomy" id="180498"/>
    <lineage>
        <taxon>Eukaryota</taxon>
        <taxon>Viridiplantae</taxon>
        <taxon>Streptophyta</taxon>
        <taxon>Embryophyta</taxon>
        <taxon>Tracheophyta</taxon>
        <taxon>Spermatophyta</taxon>
        <taxon>Magnoliopsida</taxon>
        <taxon>eudicotyledons</taxon>
        <taxon>Gunneridae</taxon>
        <taxon>Pentapetalae</taxon>
        <taxon>rosids</taxon>
        <taxon>fabids</taxon>
        <taxon>Malpighiales</taxon>
        <taxon>Euphorbiaceae</taxon>
        <taxon>Crotonoideae</taxon>
        <taxon>Jatropheae</taxon>
        <taxon>Jatropha</taxon>
    </lineage>
</organism>
<evidence type="ECO:0008006" key="3">
    <source>
        <dbReference type="Google" id="ProtNLM"/>
    </source>
</evidence>
<dbReference type="EMBL" id="KK915320">
    <property type="protein sequence ID" value="KDP22970.1"/>
    <property type="molecule type" value="Genomic_DNA"/>
</dbReference>
<name>A0A067JSI3_JATCU</name>